<dbReference type="Pfam" id="PF11625">
    <property type="entry name" value="DUF3253"/>
    <property type="match status" value="1"/>
</dbReference>
<evidence type="ECO:0008006" key="4">
    <source>
        <dbReference type="Google" id="ProtNLM"/>
    </source>
</evidence>
<dbReference type="SUPFAM" id="SSF46785">
    <property type="entry name" value="Winged helix' DNA-binding domain"/>
    <property type="match status" value="1"/>
</dbReference>
<feature type="region of interest" description="Disordered" evidence="1">
    <location>
        <begin position="1"/>
        <end position="43"/>
    </location>
</feature>
<protein>
    <recommendedName>
        <fullName evidence="4">DUF3253 domain-containing protein</fullName>
    </recommendedName>
</protein>
<feature type="compositionally biased region" description="Basic and acidic residues" evidence="1">
    <location>
        <begin position="9"/>
        <end position="18"/>
    </location>
</feature>
<dbReference type="Proteomes" id="UP001054857">
    <property type="component" value="Unassembled WGS sequence"/>
</dbReference>
<dbReference type="AlphaFoldDB" id="A0AAD3DZM9"/>
<evidence type="ECO:0000256" key="1">
    <source>
        <dbReference type="SAM" id="MobiDB-lite"/>
    </source>
</evidence>
<accession>A0AAD3DZM9</accession>
<gene>
    <name evidence="2" type="ORF">Agub_g13274</name>
</gene>
<keyword evidence="3" id="KW-1185">Reference proteome</keyword>
<dbReference type="InterPro" id="IPR036388">
    <property type="entry name" value="WH-like_DNA-bd_sf"/>
</dbReference>
<evidence type="ECO:0000313" key="2">
    <source>
        <dbReference type="EMBL" id="GFR50954.1"/>
    </source>
</evidence>
<reference evidence="2 3" key="1">
    <citation type="journal article" date="2021" name="Sci. Rep.">
        <title>Genome sequencing of the multicellular alga Astrephomene provides insights into convergent evolution of germ-soma differentiation.</title>
        <authorList>
            <person name="Yamashita S."/>
            <person name="Yamamoto K."/>
            <person name="Matsuzaki R."/>
            <person name="Suzuki S."/>
            <person name="Yamaguchi H."/>
            <person name="Hirooka S."/>
            <person name="Minakuchi Y."/>
            <person name="Miyagishima S."/>
            <person name="Kawachi M."/>
            <person name="Toyoda A."/>
            <person name="Nozaki H."/>
        </authorList>
    </citation>
    <scope>NUCLEOTIDE SEQUENCE [LARGE SCALE GENOMIC DNA]</scope>
    <source>
        <strain evidence="2 3">NIES-4017</strain>
    </source>
</reference>
<evidence type="ECO:0000313" key="3">
    <source>
        <dbReference type="Proteomes" id="UP001054857"/>
    </source>
</evidence>
<proteinExistence type="predicted"/>
<dbReference type="InterPro" id="IPR036390">
    <property type="entry name" value="WH_DNA-bd_sf"/>
</dbReference>
<sequence length="127" mass="14534">MKRKRIQKLHSEGPDAKTARTCPSTNVPEDAARAVEDEEHGGEQLLRQELRSTILAIVSERFQRGTTACPSEAPRRLRLPNWRELMELTRDIARELASEGRIEILQRGQVIDHSSSIRGPIRIRMKQ</sequence>
<name>A0AAD3DZM9_9CHLO</name>
<dbReference type="EMBL" id="BMAR01000043">
    <property type="protein sequence ID" value="GFR50954.1"/>
    <property type="molecule type" value="Genomic_DNA"/>
</dbReference>
<dbReference type="Gene3D" id="1.10.10.10">
    <property type="entry name" value="Winged helix-like DNA-binding domain superfamily/Winged helix DNA-binding domain"/>
    <property type="match status" value="1"/>
</dbReference>
<dbReference type="InterPro" id="IPR021660">
    <property type="entry name" value="DUF3253"/>
</dbReference>
<organism evidence="2 3">
    <name type="scientific">Astrephomene gubernaculifera</name>
    <dbReference type="NCBI Taxonomy" id="47775"/>
    <lineage>
        <taxon>Eukaryota</taxon>
        <taxon>Viridiplantae</taxon>
        <taxon>Chlorophyta</taxon>
        <taxon>core chlorophytes</taxon>
        <taxon>Chlorophyceae</taxon>
        <taxon>CS clade</taxon>
        <taxon>Chlamydomonadales</taxon>
        <taxon>Astrephomenaceae</taxon>
        <taxon>Astrephomene</taxon>
    </lineage>
</organism>
<comment type="caution">
    <text evidence="2">The sequence shown here is derived from an EMBL/GenBank/DDBJ whole genome shotgun (WGS) entry which is preliminary data.</text>
</comment>